<dbReference type="GO" id="GO:0003735">
    <property type="term" value="F:structural constituent of ribosome"/>
    <property type="evidence" value="ECO:0007669"/>
    <property type="project" value="InterPro"/>
</dbReference>
<dbReference type="Proteomes" id="UP000678393">
    <property type="component" value="Unassembled WGS sequence"/>
</dbReference>
<protein>
    <recommendedName>
        <fullName evidence="4">Small ribosomal subunit protein uS17 N-terminal domain-containing protein</fullName>
    </recommendedName>
</protein>
<name>A0A8S3YJZ2_9EUPU</name>
<dbReference type="PANTHER" id="PTHR10744:SF9">
    <property type="entry name" value="40S RIBOSOMAL PROTEIN S11-RELATED"/>
    <property type="match status" value="1"/>
</dbReference>
<gene>
    <name evidence="5" type="ORF">CUNI_LOCUS1453</name>
</gene>
<dbReference type="GO" id="GO:0006412">
    <property type="term" value="P:translation"/>
    <property type="evidence" value="ECO:0007669"/>
    <property type="project" value="InterPro"/>
</dbReference>
<keyword evidence="3" id="KW-0687">Ribonucleoprotein</keyword>
<dbReference type="Gene3D" id="2.40.50.1000">
    <property type="match status" value="1"/>
</dbReference>
<dbReference type="OrthoDB" id="10254436at2759"/>
<dbReference type="InterPro" id="IPR000266">
    <property type="entry name" value="Ribosomal_uS17"/>
</dbReference>
<dbReference type="SUPFAM" id="SSF50249">
    <property type="entry name" value="Nucleic acid-binding proteins"/>
    <property type="match status" value="1"/>
</dbReference>
<feature type="non-terminal residue" evidence="5">
    <location>
        <position position="125"/>
    </location>
</feature>
<keyword evidence="6" id="KW-1185">Reference proteome</keyword>
<evidence type="ECO:0000256" key="1">
    <source>
        <dbReference type="ARBA" id="ARBA00010254"/>
    </source>
</evidence>
<evidence type="ECO:0000313" key="5">
    <source>
        <dbReference type="EMBL" id="CAG5115895.1"/>
    </source>
</evidence>
<dbReference type="PANTHER" id="PTHR10744">
    <property type="entry name" value="40S RIBOSOMAL PROTEIN S11 FAMILY MEMBER"/>
    <property type="match status" value="1"/>
</dbReference>
<feature type="domain" description="Small ribosomal subunit protein uS17 N-terminal" evidence="4">
    <location>
        <begin position="37"/>
        <end position="61"/>
    </location>
</feature>
<dbReference type="GO" id="GO:0022627">
    <property type="term" value="C:cytosolic small ribosomal subunit"/>
    <property type="evidence" value="ECO:0007669"/>
    <property type="project" value="TreeGrafter"/>
</dbReference>
<keyword evidence="2" id="KW-0689">Ribosomal protein</keyword>
<dbReference type="InterPro" id="IPR032440">
    <property type="entry name" value="Ribosomal_uS17_N"/>
</dbReference>
<comment type="caution">
    <text evidence="5">The sequence shown here is derived from an EMBL/GenBank/DDBJ whole genome shotgun (WGS) entry which is preliminary data.</text>
</comment>
<evidence type="ECO:0000256" key="2">
    <source>
        <dbReference type="ARBA" id="ARBA00022980"/>
    </source>
</evidence>
<evidence type="ECO:0000313" key="6">
    <source>
        <dbReference type="Proteomes" id="UP000678393"/>
    </source>
</evidence>
<dbReference type="InterPro" id="IPR012340">
    <property type="entry name" value="NA-bd_OB-fold"/>
</dbReference>
<accession>A0A8S3YJZ2</accession>
<evidence type="ECO:0000256" key="3">
    <source>
        <dbReference type="ARBA" id="ARBA00023274"/>
    </source>
</evidence>
<dbReference type="AlphaFoldDB" id="A0A8S3YJZ2"/>
<sequence>VINMFKRGQSIFLSEAFNMYTGKVKEQSEICVNCGTWAVDEPYIDKKRPFTGNVCIYGRFLSGRGYLYYVRTYCQFEKRHKNLNIHLQSCLRDCKPLSKTVKDNVLKVTKALGSKMDFSKVQLNM</sequence>
<proteinExistence type="inferred from homology"/>
<reference evidence="5" key="1">
    <citation type="submission" date="2021-04" db="EMBL/GenBank/DDBJ databases">
        <authorList>
            <consortium name="Molecular Ecology Group"/>
        </authorList>
    </citation>
    <scope>NUCLEOTIDE SEQUENCE</scope>
</reference>
<comment type="similarity">
    <text evidence="1">Belongs to the universal ribosomal protein uS17 family.</text>
</comment>
<dbReference type="EMBL" id="CAJHNH020000180">
    <property type="protein sequence ID" value="CAG5115895.1"/>
    <property type="molecule type" value="Genomic_DNA"/>
</dbReference>
<organism evidence="5 6">
    <name type="scientific">Candidula unifasciata</name>
    <dbReference type="NCBI Taxonomy" id="100452"/>
    <lineage>
        <taxon>Eukaryota</taxon>
        <taxon>Metazoa</taxon>
        <taxon>Spiralia</taxon>
        <taxon>Lophotrochozoa</taxon>
        <taxon>Mollusca</taxon>
        <taxon>Gastropoda</taxon>
        <taxon>Heterobranchia</taxon>
        <taxon>Euthyneura</taxon>
        <taxon>Panpulmonata</taxon>
        <taxon>Eupulmonata</taxon>
        <taxon>Stylommatophora</taxon>
        <taxon>Helicina</taxon>
        <taxon>Helicoidea</taxon>
        <taxon>Geomitridae</taxon>
        <taxon>Candidula</taxon>
    </lineage>
</organism>
<evidence type="ECO:0000259" key="4">
    <source>
        <dbReference type="Pfam" id="PF16205"/>
    </source>
</evidence>
<dbReference type="Pfam" id="PF16205">
    <property type="entry name" value="Ribosomal_S17_N"/>
    <property type="match status" value="1"/>
</dbReference>